<feature type="signal peptide" evidence="5">
    <location>
        <begin position="1"/>
        <end position="22"/>
    </location>
</feature>
<reference evidence="6" key="1">
    <citation type="submission" date="2018-11" db="EMBL/GenBank/DDBJ databases">
        <authorList>
            <consortium name="Genoscope - CEA"/>
            <person name="William W."/>
        </authorList>
    </citation>
    <scope>NUCLEOTIDE SEQUENCE</scope>
</reference>
<keyword evidence="2" id="KW-0143">Chaperone</keyword>
<keyword evidence="4" id="KW-1133">Transmembrane helix</keyword>
<dbReference type="InterPro" id="IPR007493">
    <property type="entry name" value="DUF538"/>
</dbReference>
<evidence type="ECO:0000313" key="6">
    <source>
        <dbReference type="EMBL" id="VDC85883.1"/>
    </source>
</evidence>
<feature type="chain" id="PRO_5018126300" evidence="5">
    <location>
        <begin position="23"/>
        <end position="466"/>
    </location>
</feature>
<dbReference type="Gene3D" id="2.30.240.10">
    <property type="entry name" value="At5g01610-like"/>
    <property type="match status" value="1"/>
</dbReference>
<dbReference type="GO" id="GO:0044183">
    <property type="term" value="F:protein folding chaperone"/>
    <property type="evidence" value="ECO:0007669"/>
    <property type="project" value="InterPro"/>
</dbReference>
<organism evidence="6">
    <name type="scientific">Brassica campestris</name>
    <name type="common">Field mustard</name>
    <dbReference type="NCBI Taxonomy" id="3711"/>
    <lineage>
        <taxon>Eukaryota</taxon>
        <taxon>Viridiplantae</taxon>
        <taxon>Streptophyta</taxon>
        <taxon>Embryophyta</taxon>
        <taxon>Tracheophyta</taxon>
        <taxon>Spermatophyta</taxon>
        <taxon>Magnoliopsida</taxon>
        <taxon>eudicotyledons</taxon>
        <taxon>Gunneridae</taxon>
        <taxon>Pentapetalae</taxon>
        <taxon>rosids</taxon>
        <taxon>malvids</taxon>
        <taxon>Brassicales</taxon>
        <taxon>Brassicaceae</taxon>
        <taxon>Brassiceae</taxon>
        <taxon>Brassica</taxon>
    </lineage>
</organism>
<evidence type="ECO:0000256" key="1">
    <source>
        <dbReference type="ARBA" id="ARBA00022531"/>
    </source>
</evidence>
<keyword evidence="3" id="KW-0120">Carbon dioxide fixation</keyword>
<dbReference type="PANTHER" id="PTHR33791">
    <property type="entry name" value="CHAPERONIN-LIKE RBCX PROTEIN 1, CHLOROPLASTIC"/>
    <property type="match status" value="1"/>
</dbReference>
<accession>A0A3P6AER3</accession>
<dbReference type="InterPro" id="IPR038052">
    <property type="entry name" value="Chaperonin_RbcX_sf"/>
</dbReference>
<dbReference type="GO" id="GO:0110102">
    <property type="term" value="P:ribulose bisphosphate carboxylase complex assembly"/>
    <property type="evidence" value="ECO:0007669"/>
    <property type="project" value="InterPro"/>
</dbReference>
<keyword evidence="1" id="KW-0602">Photosynthesis</keyword>
<evidence type="ECO:0000256" key="3">
    <source>
        <dbReference type="ARBA" id="ARBA00023300"/>
    </source>
</evidence>
<evidence type="ECO:0000256" key="4">
    <source>
        <dbReference type="SAM" id="Phobius"/>
    </source>
</evidence>
<dbReference type="EMBL" id="LR031573">
    <property type="protein sequence ID" value="VDC85883.1"/>
    <property type="molecule type" value="Genomic_DNA"/>
</dbReference>
<dbReference type="SUPFAM" id="SSF141562">
    <property type="entry name" value="At5g01610-like"/>
    <property type="match status" value="1"/>
</dbReference>
<proteinExistence type="predicted"/>
<dbReference type="InterPro" id="IPR003435">
    <property type="entry name" value="Chaperonin_RcbX"/>
</dbReference>
<dbReference type="GO" id="GO:0015979">
    <property type="term" value="P:photosynthesis"/>
    <property type="evidence" value="ECO:0007669"/>
    <property type="project" value="UniProtKB-KW"/>
</dbReference>
<sequence>MALHRFSFSTLFLFSLTTTTLSLSLSTVYDLLPKYGLPSGLLPDSVTNFTLSDDGRFVVCLARSCEIEFDYRVRYEKTVSGRISYGSITELEGIQVKRLFIWLDVDEIKVDLPPTDSIYFKVGFINKKLGIDQFRTVHSCGGSGCSWKSFLQLPGMMNEAEMLITDRVLVSQLCTYTFPRKKIFLIFVLFGVMVGALFVVNSSVMDSCLCLDAHTRSKKKILGSARKLELGSSFAGSSIVFRLSSKRVPRIANRRSKRKLLIVSEDVAGNYDDTFGDVKTQLINYFTYKAVRTVLHQLYEMNPPRYTWFYNYVVSNRPTDGKRFLRKLGKVIRFSLYIFLVEGENQELAERVMITRLHLYGKWIKKCDHGKIYQDISDENLALMRERLMETVIWPSDDSSSEHLAVASAVNKISYNLFAWLGGGFKRCVTLRTTRALVCNASKMKTIREILASEITRRTSFFRDSG</sequence>
<keyword evidence="4" id="KW-0472">Membrane</keyword>
<dbReference type="AlphaFoldDB" id="A0A3P6AER3"/>
<protein>
    <submittedName>
        <fullName evidence="6">Uncharacterized protein</fullName>
    </submittedName>
</protein>
<dbReference type="Gene3D" id="1.10.1200.210">
    <property type="entry name" value="Chaperonin-like RbcX"/>
    <property type="match status" value="1"/>
</dbReference>
<dbReference type="SUPFAM" id="SSF158615">
    <property type="entry name" value="RbcX-like"/>
    <property type="match status" value="1"/>
</dbReference>
<name>A0A3P6AER3_BRACM</name>
<evidence type="ECO:0000256" key="5">
    <source>
        <dbReference type="SAM" id="SignalP"/>
    </source>
</evidence>
<keyword evidence="4" id="KW-0812">Transmembrane</keyword>
<dbReference type="GO" id="GO:0015977">
    <property type="term" value="P:carbon fixation"/>
    <property type="evidence" value="ECO:0007669"/>
    <property type="project" value="UniProtKB-KW"/>
</dbReference>
<feature type="transmembrane region" description="Helical" evidence="4">
    <location>
        <begin position="183"/>
        <end position="211"/>
    </location>
</feature>
<keyword evidence="5" id="KW-0732">Signal</keyword>
<evidence type="ECO:0000256" key="2">
    <source>
        <dbReference type="ARBA" id="ARBA00023186"/>
    </source>
</evidence>
<dbReference type="Pfam" id="PF04398">
    <property type="entry name" value="DUF538"/>
    <property type="match status" value="1"/>
</dbReference>
<dbReference type="Pfam" id="PF02341">
    <property type="entry name" value="RbcX"/>
    <property type="match status" value="1"/>
</dbReference>
<dbReference type="InterPro" id="IPR036758">
    <property type="entry name" value="At5g01610-like"/>
</dbReference>
<gene>
    <name evidence="6" type="ORF">BRAA02T05537Z</name>
</gene>
<dbReference type="PANTHER" id="PTHR33791:SF14">
    <property type="entry name" value="CHAPERONIN-LIKE RBCX PROTEIN"/>
    <property type="match status" value="1"/>
</dbReference>